<organism evidence="2 3">
    <name type="scientific">Panagrolaimus superbus</name>
    <dbReference type="NCBI Taxonomy" id="310955"/>
    <lineage>
        <taxon>Eukaryota</taxon>
        <taxon>Metazoa</taxon>
        <taxon>Ecdysozoa</taxon>
        <taxon>Nematoda</taxon>
        <taxon>Chromadorea</taxon>
        <taxon>Rhabditida</taxon>
        <taxon>Tylenchina</taxon>
        <taxon>Panagrolaimomorpha</taxon>
        <taxon>Panagrolaimoidea</taxon>
        <taxon>Panagrolaimidae</taxon>
        <taxon>Panagrolaimus</taxon>
    </lineage>
</organism>
<dbReference type="WBParaSite" id="PSU_v2.g6993.t1">
    <property type="protein sequence ID" value="PSU_v2.g6993.t1"/>
    <property type="gene ID" value="PSU_v2.g6993"/>
</dbReference>
<dbReference type="Proteomes" id="UP000887577">
    <property type="component" value="Unplaced"/>
</dbReference>
<keyword evidence="2" id="KW-1185">Reference proteome</keyword>
<protein>
    <submittedName>
        <fullName evidence="3">Uncharacterized protein</fullName>
    </submittedName>
</protein>
<feature type="region of interest" description="Disordered" evidence="1">
    <location>
        <begin position="221"/>
        <end position="249"/>
    </location>
</feature>
<evidence type="ECO:0000313" key="2">
    <source>
        <dbReference type="Proteomes" id="UP000887577"/>
    </source>
</evidence>
<dbReference type="AlphaFoldDB" id="A0A914Z9R5"/>
<evidence type="ECO:0000313" key="3">
    <source>
        <dbReference type="WBParaSite" id="PSU_v2.g6993.t1"/>
    </source>
</evidence>
<evidence type="ECO:0000256" key="1">
    <source>
        <dbReference type="SAM" id="MobiDB-lite"/>
    </source>
</evidence>
<reference evidence="3" key="1">
    <citation type="submission" date="2022-11" db="UniProtKB">
        <authorList>
            <consortium name="WormBaseParasite"/>
        </authorList>
    </citation>
    <scope>IDENTIFICATION</scope>
</reference>
<sequence>MEPQKITQVRKVKIIYINDPGSDKPRPVYVTATSQPNTYQILSNPVIVTSASSDGQMRYATTISSTMPISTSTTTVSNYQSQQIPLSQIQPQTFFSRPPIVHHQQHLHQQQQQQFSTARRALIPQRRIFNPSQQPSQHIRFSKLPKLPAPFDFPEIKNFVSSKILPILSADYVDNFFMELNYSPPIIEKDFNVETLECPMEAPIQETQTSKKVANINVKNIPSTQTSKTLKKPNEQRKAPGIMRKATQK</sequence>
<name>A0A914Z9R5_9BILA</name>
<accession>A0A914Z9R5</accession>
<proteinExistence type="predicted"/>